<evidence type="ECO:0000313" key="2">
    <source>
        <dbReference type="Proteomes" id="UP001552299"/>
    </source>
</evidence>
<reference evidence="1 2" key="1">
    <citation type="journal article" date="2024" name="Plant Biotechnol. J.">
        <title>Dendrobium thyrsiflorum genome and its molecular insights into genes involved in important horticultural traits.</title>
        <authorList>
            <person name="Chen B."/>
            <person name="Wang J.Y."/>
            <person name="Zheng P.J."/>
            <person name="Li K.L."/>
            <person name="Liang Y.M."/>
            <person name="Chen X.F."/>
            <person name="Zhang C."/>
            <person name="Zhao X."/>
            <person name="He X."/>
            <person name="Zhang G.Q."/>
            <person name="Liu Z.J."/>
            <person name="Xu Q."/>
        </authorList>
    </citation>
    <scope>NUCLEOTIDE SEQUENCE [LARGE SCALE GENOMIC DNA]</scope>
    <source>
        <strain evidence="1">GZMU011</strain>
    </source>
</reference>
<proteinExistence type="predicted"/>
<sequence length="96" mass="10190">MLLHTIIDSIQVHNPKEYPGIEQVILDNDADLPIGIADHGLLPTPTKSSEPAGPAGASCTIGKISRLRARGAKLRTVCSYINHIDIGGNAEVAFYA</sequence>
<dbReference type="AlphaFoldDB" id="A0ABD0VCI4"/>
<dbReference type="Proteomes" id="UP001552299">
    <property type="component" value="Unassembled WGS sequence"/>
</dbReference>
<gene>
    <name evidence="1" type="ORF">M5K25_006321</name>
</gene>
<comment type="caution">
    <text evidence="1">The sequence shown here is derived from an EMBL/GenBank/DDBJ whole genome shotgun (WGS) entry which is preliminary data.</text>
</comment>
<evidence type="ECO:0000313" key="1">
    <source>
        <dbReference type="EMBL" id="KAL0922343.1"/>
    </source>
</evidence>
<protein>
    <submittedName>
        <fullName evidence="1">Uncharacterized protein</fullName>
    </submittedName>
</protein>
<keyword evidence="2" id="KW-1185">Reference proteome</keyword>
<accession>A0ABD0VCI4</accession>
<organism evidence="1 2">
    <name type="scientific">Dendrobium thyrsiflorum</name>
    <name type="common">Pinecone-like raceme dendrobium</name>
    <name type="synonym">Orchid</name>
    <dbReference type="NCBI Taxonomy" id="117978"/>
    <lineage>
        <taxon>Eukaryota</taxon>
        <taxon>Viridiplantae</taxon>
        <taxon>Streptophyta</taxon>
        <taxon>Embryophyta</taxon>
        <taxon>Tracheophyta</taxon>
        <taxon>Spermatophyta</taxon>
        <taxon>Magnoliopsida</taxon>
        <taxon>Liliopsida</taxon>
        <taxon>Asparagales</taxon>
        <taxon>Orchidaceae</taxon>
        <taxon>Epidendroideae</taxon>
        <taxon>Malaxideae</taxon>
        <taxon>Dendrobiinae</taxon>
        <taxon>Dendrobium</taxon>
    </lineage>
</organism>
<dbReference type="EMBL" id="JANQDX010000006">
    <property type="protein sequence ID" value="KAL0922343.1"/>
    <property type="molecule type" value="Genomic_DNA"/>
</dbReference>
<name>A0ABD0VCI4_DENTH</name>